<feature type="transmembrane region" description="Helical" evidence="4">
    <location>
        <begin position="213"/>
        <end position="234"/>
    </location>
</feature>
<feature type="transmembrane region" description="Helical" evidence="4">
    <location>
        <begin position="360"/>
        <end position="384"/>
    </location>
</feature>
<dbReference type="RefSeq" id="WP_083447422.1">
    <property type="nucleotide sequence ID" value="NZ_LGVG01000018.1"/>
</dbReference>
<dbReference type="Pfam" id="PF07695">
    <property type="entry name" value="7TMR-DISM_7TM"/>
    <property type="match status" value="1"/>
</dbReference>
<feature type="transmembrane region" description="Helical" evidence="4">
    <location>
        <begin position="326"/>
        <end position="348"/>
    </location>
</feature>
<dbReference type="SUPFAM" id="SSF55874">
    <property type="entry name" value="ATPase domain of HSP90 chaperone/DNA topoisomerase II/histidine kinase"/>
    <property type="match status" value="1"/>
</dbReference>
<dbReference type="Gene3D" id="2.60.120.260">
    <property type="entry name" value="Galactose-binding domain-like"/>
    <property type="match status" value="1"/>
</dbReference>
<dbReference type="Pfam" id="PF02518">
    <property type="entry name" value="HATPase_c"/>
    <property type="match status" value="1"/>
</dbReference>
<keyword evidence="4" id="KW-0472">Membrane</keyword>
<sequence>MPYQAHLPQAGRFIAHAGGTRRALAWLAGLRWLLACWWVLSAAPAVAGDAGQAPTPKTTTACAVQLMSITAARAAADGSRPDGADRVPVTLPDDWNQRWPGYSGSVWYRIDWQRPCPGPVALMVESVVMAGEFYVNDELIWSDPQLSEPLSRSWNMPRTWRLPEAILHDGVNTLWVRVAGVAQQTPGLGTLQLGAPQAMQAAQEARWWRNRSLYTVNLVVSAVLGGLFFCIWVVRREQTPYGWYALMSLFWVLFISNVLLTSPWPLPDTLSLARANAMALVLYVTCFCLFTWRFGEQSLPRIERALWLLSAALLAMLAFTPDNALATAHAIGMLIPAAIFIINCLQFPVHAWRTRRPEHLMLAACLLVFFVVILHDLLLMMKVISSGQSYTPYSSVVITLCLSAILGLRHARNVRQIERFNQELADGIFQARSELATTLEREHSLAVANTRLHERLQIAHDLHDGLGGSLVRMMAMVEQADKPLQSQQFLSMLKLLRDDLRQTIDSGSSSGVTVPATPQEWAAPLRHRYVQVFDELGLDSHWQFPPQWRTPPSSLECLALTRLLEEALTNVVKHSRARRVQVQLLQPDADRLELRIEDDGVGFDVATVRQAGVSVGMRSMHARIARVHGVLDIVSEPGRTVLTAVLPRRAAKAQPA</sequence>
<keyword evidence="3" id="KW-0902">Two-component regulatory system</keyword>
<dbReference type="InterPro" id="IPR050482">
    <property type="entry name" value="Sensor_HK_TwoCompSys"/>
</dbReference>
<dbReference type="GO" id="GO:0016301">
    <property type="term" value="F:kinase activity"/>
    <property type="evidence" value="ECO:0007669"/>
    <property type="project" value="UniProtKB-KW"/>
</dbReference>
<organism evidence="6 7">
    <name type="scientific">Achromobacter spanius</name>
    <dbReference type="NCBI Taxonomy" id="217203"/>
    <lineage>
        <taxon>Bacteria</taxon>
        <taxon>Pseudomonadati</taxon>
        <taxon>Pseudomonadota</taxon>
        <taxon>Betaproteobacteria</taxon>
        <taxon>Burkholderiales</taxon>
        <taxon>Alcaligenaceae</taxon>
        <taxon>Achromobacter</taxon>
    </lineage>
</organism>
<reference evidence="6 7" key="1">
    <citation type="submission" date="2015-07" db="EMBL/GenBank/DDBJ databases">
        <title>Draft genome of Achromobacter spanius.</title>
        <authorList>
            <person name="Wang X."/>
        </authorList>
    </citation>
    <scope>NUCLEOTIDE SEQUENCE [LARGE SCALE GENOMIC DNA]</scope>
    <source>
        <strain evidence="6 7">CGMCC9173</strain>
    </source>
</reference>
<evidence type="ECO:0000256" key="2">
    <source>
        <dbReference type="ARBA" id="ARBA00022777"/>
    </source>
</evidence>
<keyword evidence="4" id="KW-1133">Transmembrane helix</keyword>
<dbReference type="InterPro" id="IPR003594">
    <property type="entry name" value="HATPase_dom"/>
</dbReference>
<feature type="transmembrane region" description="Helical" evidence="4">
    <location>
        <begin position="304"/>
        <end position="320"/>
    </location>
</feature>
<evidence type="ECO:0000313" key="6">
    <source>
        <dbReference type="EMBL" id="KNE26837.1"/>
    </source>
</evidence>
<dbReference type="AlphaFoldDB" id="A0AAW3I4S5"/>
<gene>
    <name evidence="6" type="ORF">AFM18_15440</name>
</gene>
<keyword evidence="2 6" id="KW-0418">Kinase</keyword>
<name>A0AAW3I4S5_9BURK</name>
<feature type="domain" description="Histidine kinase/HSP90-like ATPase" evidence="5">
    <location>
        <begin position="555"/>
        <end position="650"/>
    </location>
</feature>
<dbReference type="InterPro" id="IPR008979">
    <property type="entry name" value="Galactose-bd-like_sf"/>
</dbReference>
<accession>A0AAW3I4S5</accession>
<keyword evidence="4" id="KW-0812">Transmembrane</keyword>
<feature type="transmembrane region" description="Helical" evidence="4">
    <location>
        <begin position="241"/>
        <end position="260"/>
    </location>
</feature>
<dbReference type="EMBL" id="LGVG01000018">
    <property type="protein sequence ID" value="KNE26837.1"/>
    <property type="molecule type" value="Genomic_DNA"/>
</dbReference>
<proteinExistence type="predicted"/>
<feature type="transmembrane region" description="Helical" evidence="4">
    <location>
        <begin position="272"/>
        <end position="292"/>
    </location>
</feature>
<evidence type="ECO:0000256" key="3">
    <source>
        <dbReference type="ARBA" id="ARBA00023012"/>
    </source>
</evidence>
<dbReference type="InterPro" id="IPR011623">
    <property type="entry name" value="7TMR_DISM_rcpt_extracell_dom1"/>
</dbReference>
<keyword evidence="1" id="KW-0808">Transferase</keyword>
<evidence type="ECO:0000256" key="4">
    <source>
        <dbReference type="SAM" id="Phobius"/>
    </source>
</evidence>
<dbReference type="Gene3D" id="1.20.5.1930">
    <property type="match status" value="1"/>
</dbReference>
<dbReference type="GO" id="GO:0000160">
    <property type="term" value="P:phosphorelay signal transduction system"/>
    <property type="evidence" value="ECO:0007669"/>
    <property type="project" value="UniProtKB-KW"/>
</dbReference>
<feature type="transmembrane region" description="Helical" evidence="4">
    <location>
        <begin position="390"/>
        <end position="408"/>
    </location>
</feature>
<dbReference type="Gene3D" id="3.30.565.10">
    <property type="entry name" value="Histidine kinase-like ATPase, C-terminal domain"/>
    <property type="match status" value="1"/>
</dbReference>
<dbReference type="Proteomes" id="UP000037511">
    <property type="component" value="Unassembled WGS sequence"/>
</dbReference>
<evidence type="ECO:0000313" key="7">
    <source>
        <dbReference type="Proteomes" id="UP000037511"/>
    </source>
</evidence>
<dbReference type="InterPro" id="IPR036890">
    <property type="entry name" value="HATPase_C_sf"/>
</dbReference>
<comment type="caution">
    <text evidence="6">The sequence shown here is derived from an EMBL/GenBank/DDBJ whole genome shotgun (WGS) entry which is preliminary data.</text>
</comment>
<dbReference type="CDD" id="cd16917">
    <property type="entry name" value="HATPase_UhpB-NarQ-NarX-like"/>
    <property type="match status" value="1"/>
</dbReference>
<protein>
    <submittedName>
        <fullName evidence="6">Histidine kinase</fullName>
    </submittedName>
</protein>
<dbReference type="PANTHER" id="PTHR24421">
    <property type="entry name" value="NITRATE/NITRITE SENSOR PROTEIN NARX-RELATED"/>
    <property type="match status" value="1"/>
</dbReference>
<dbReference type="SMART" id="SM00387">
    <property type="entry name" value="HATPase_c"/>
    <property type="match status" value="1"/>
</dbReference>
<dbReference type="SUPFAM" id="SSF49785">
    <property type="entry name" value="Galactose-binding domain-like"/>
    <property type="match status" value="1"/>
</dbReference>
<evidence type="ECO:0000259" key="5">
    <source>
        <dbReference type="SMART" id="SM00387"/>
    </source>
</evidence>
<evidence type="ECO:0000256" key="1">
    <source>
        <dbReference type="ARBA" id="ARBA00022679"/>
    </source>
</evidence>